<organism evidence="1 2">
    <name type="scientific">Imbroritus primus</name>
    <dbReference type="NCBI Taxonomy" id="3058603"/>
    <lineage>
        <taxon>Bacteria</taxon>
        <taxon>Pseudomonadati</taxon>
        <taxon>Pseudomonadota</taxon>
        <taxon>Betaproteobacteria</taxon>
        <taxon>Burkholderiales</taxon>
        <taxon>Burkholderiaceae</taxon>
        <taxon>Imbroritus</taxon>
    </lineage>
</organism>
<evidence type="ECO:0000313" key="2">
    <source>
        <dbReference type="Proteomes" id="UP000004277"/>
    </source>
</evidence>
<dbReference type="Proteomes" id="UP000004277">
    <property type="component" value="Unassembled WGS sequence"/>
</dbReference>
<reference evidence="1" key="1">
    <citation type="submission" date="2019-05" db="EMBL/GenBank/DDBJ databases">
        <title>Revised genome assembly of Burkholderiaceae (previously Ralstonia) sp. PBA.</title>
        <authorList>
            <person name="Gan H.M."/>
        </authorList>
    </citation>
    <scope>NUCLEOTIDE SEQUENCE</scope>
    <source>
        <strain evidence="1">PBA</strain>
    </source>
</reference>
<sequence length="238" mass="25608">MEHAAHGPARQRQNGPGGGLPLGHTLMPHLVAFNLLPSLTLHPEHVTQHALPAGFDELLACPETAALAHRHWSTSILQTLSLEADPVCDLDAPALPIAMLHGELLEALARSAGLALLTVRLRRMVARADLAEASRVLGEETVRYARAHAVNPVFVPDTTDWDVSQLDAAIPVLGYGLLGRALQAAPLAIRARALLRLPVLAEAVPQLMPLAADEALDLALQLLTERDPQWRSLFPSIH</sequence>
<accession>A0ACD3SLJ0</accession>
<proteinExistence type="predicted"/>
<dbReference type="EMBL" id="AKCV02000025">
    <property type="protein sequence ID" value="TMS57089.1"/>
    <property type="molecule type" value="Genomic_DNA"/>
</dbReference>
<evidence type="ECO:0000313" key="1">
    <source>
        <dbReference type="EMBL" id="TMS57089.1"/>
    </source>
</evidence>
<protein>
    <submittedName>
        <fullName evidence="1">Uncharacterized protein</fullName>
    </submittedName>
</protein>
<keyword evidence="2" id="KW-1185">Reference proteome</keyword>
<gene>
    <name evidence="1" type="ORF">MW7_014095</name>
</gene>
<comment type="caution">
    <text evidence="1">The sequence shown here is derived from an EMBL/GenBank/DDBJ whole genome shotgun (WGS) entry which is preliminary data.</text>
</comment>
<name>A0ACD3SLJ0_9BURK</name>